<reference evidence="1" key="1">
    <citation type="journal article" date="2014" name="Front. Microbiol.">
        <title>High frequency of phylogenetically diverse reductive dehalogenase-homologous genes in deep subseafloor sedimentary metagenomes.</title>
        <authorList>
            <person name="Kawai M."/>
            <person name="Futagami T."/>
            <person name="Toyoda A."/>
            <person name="Takaki Y."/>
            <person name="Nishi S."/>
            <person name="Hori S."/>
            <person name="Arai W."/>
            <person name="Tsubouchi T."/>
            <person name="Morono Y."/>
            <person name="Uchiyama I."/>
            <person name="Ito T."/>
            <person name="Fujiyama A."/>
            <person name="Inagaki F."/>
            <person name="Takami H."/>
        </authorList>
    </citation>
    <scope>NUCLEOTIDE SEQUENCE</scope>
    <source>
        <strain evidence="1">Expedition CK06-06</strain>
    </source>
</reference>
<evidence type="ECO:0000313" key="1">
    <source>
        <dbReference type="EMBL" id="GAF93844.1"/>
    </source>
</evidence>
<accession>X0TKS3</accession>
<proteinExistence type="predicted"/>
<feature type="non-terminal residue" evidence="1">
    <location>
        <position position="34"/>
    </location>
</feature>
<name>X0TKS3_9ZZZZ</name>
<protein>
    <submittedName>
        <fullName evidence="1">Uncharacterized protein</fullName>
    </submittedName>
</protein>
<dbReference type="AlphaFoldDB" id="X0TKS3"/>
<gene>
    <name evidence="1" type="ORF">S01H1_19385</name>
</gene>
<comment type="caution">
    <text evidence="1">The sequence shown here is derived from an EMBL/GenBank/DDBJ whole genome shotgun (WGS) entry which is preliminary data.</text>
</comment>
<dbReference type="EMBL" id="BARS01010463">
    <property type="protein sequence ID" value="GAF93844.1"/>
    <property type="molecule type" value="Genomic_DNA"/>
</dbReference>
<sequence>MEGRNFVELVGQVRWPELNYTMNGNARFKCKIAV</sequence>
<organism evidence="1">
    <name type="scientific">marine sediment metagenome</name>
    <dbReference type="NCBI Taxonomy" id="412755"/>
    <lineage>
        <taxon>unclassified sequences</taxon>
        <taxon>metagenomes</taxon>
        <taxon>ecological metagenomes</taxon>
    </lineage>
</organism>